<dbReference type="InterPro" id="IPR008689">
    <property type="entry name" value="ATP_synth_F0_dsu_mt"/>
</dbReference>
<proteinExistence type="inferred from homology"/>
<dbReference type="EMBL" id="CAJOBZ010000045">
    <property type="protein sequence ID" value="CAF4911652.1"/>
    <property type="molecule type" value="Genomic_DNA"/>
</dbReference>
<dbReference type="InterPro" id="IPR036228">
    <property type="entry name" value="ATP_synth_F0_dsu_sf_mt"/>
</dbReference>
<evidence type="ECO:0000256" key="1">
    <source>
        <dbReference type="ARBA" id="ARBA00004273"/>
    </source>
</evidence>
<evidence type="ECO:0000256" key="3">
    <source>
        <dbReference type="ARBA" id="ARBA00022448"/>
    </source>
</evidence>
<comment type="function">
    <text evidence="10">Mitochondrial membrane ATP synthase (F(1)F(0) ATP synthase or Complex V) produces ATP from ADP in the presence of a proton gradient across the membrane which is generated by electron transport complexes of the respiratory chain. F-type ATPases consist of two structural domains, F(1) - containing the extramembraneous catalytic core, and F(0) - containing the membrane proton channel, linked together by a central stalk and a peripheral stalk. During catalysis, ATP synthesis in the catalytic domain of F(1) is coupled via a rotary mechanism of the central stalk subunits to proton translocation.</text>
</comment>
<dbReference type="PANTHER" id="PTHR12700">
    <property type="entry name" value="ATP SYNTHASE SUBUNIT D, MITOCHONDRIAL"/>
    <property type="match status" value="1"/>
</dbReference>
<evidence type="ECO:0000256" key="4">
    <source>
        <dbReference type="ARBA" id="ARBA00022547"/>
    </source>
</evidence>
<dbReference type="GO" id="GO:0015078">
    <property type="term" value="F:proton transmembrane transporter activity"/>
    <property type="evidence" value="ECO:0007669"/>
    <property type="project" value="InterPro"/>
</dbReference>
<evidence type="ECO:0000313" key="12">
    <source>
        <dbReference type="Proteomes" id="UP000663880"/>
    </source>
</evidence>
<sequence length="171" mass="20147">MSKRFTKQSINWAQLQKLVPPDEKGKFLAFKAKADSYLRRVNANPPELPKIDWKKYQTLVPVAGMVEKFQKEYEAYKVPYPDDKVSATIDEQWKSLEPQIKAYCDEREHDIKEATKELDAMKKLPKFGEMTMESLYDLYPEQALDPVKRPTFWPHDEESELGYVRKQKVTK</sequence>
<dbReference type="GO" id="GO:0005743">
    <property type="term" value="C:mitochondrial inner membrane"/>
    <property type="evidence" value="ECO:0007669"/>
    <property type="project" value="UniProtKB-SubCell"/>
</dbReference>
<comment type="caution">
    <text evidence="11">The sequence shown here is derived from an EMBL/GenBank/DDBJ whole genome shotgun (WGS) entry which is preliminary data.</text>
</comment>
<keyword evidence="3 10" id="KW-0813">Transport</keyword>
<protein>
    <recommendedName>
        <fullName evidence="10">ATP synthase subunit d, mitochondrial</fullName>
    </recommendedName>
</protein>
<reference evidence="11" key="1">
    <citation type="submission" date="2021-02" db="EMBL/GenBank/DDBJ databases">
        <authorList>
            <person name="Steward A R."/>
        </authorList>
    </citation>
    <scope>NUCLEOTIDE SEQUENCE</scope>
</reference>
<evidence type="ECO:0000256" key="5">
    <source>
        <dbReference type="ARBA" id="ARBA00022781"/>
    </source>
</evidence>
<evidence type="ECO:0000256" key="8">
    <source>
        <dbReference type="ARBA" id="ARBA00023128"/>
    </source>
</evidence>
<dbReference type="OrthoDB" id="35799at2759"/>
<dbReference type="AlphaFoldDB" id="A0A821VNK0"/>
<name>A0A821VNK0_9NEOP</name>
<dbReference type="PIRSF" id="PIRSF005514">
    <property type="entry name" value="ATPase_F0_D_mt"/>
    <property type="match status" value="1"/>
</dbReference>
<evidence type="ECO:0000256" key="2">
    <source>
        <dbReference type="ARBA" id="ARBA00006842"/>
    </source>
</evidence>
<gene>
    <name evidence="11" type="ORF">PMACD_LOCUS12189</name>
</gene>
<keyword evidence="5 10" id="KW-0375">Hydrogen ion transport</keyword>
<evidence type="ECO:0000256" key="6">
    <source>
        <dbReference type="ARBA" id="ARBA00022792"/>
    </source>
</evidence>
<evidence type="ECO:0000313" key="11">
    <source>
        <dbReference type="EMBL" id="CAF4911652.1"/>
    </source>
</evidence>
<keyword evidence="7 10" id="KW-0406">Ion transport</keyword>
<dbReference type="GO" id="GO:0015986">
    <property type="term" value="P:proton motive force-driven ATP synthesis"/>
    <property type="evidence" value="ECO:0007669"/>
    <property type="project" value="UniProtKB-UniRule"/>
</dbReference>
<evidence type="ECO:0000256" key="10">
    <source>
        <dbReference type="PIRNR" id="PIRNR005514"/>
    </source>
</evidence>
<comment type="similarity">
    <text evidence="2 10">Belongs to the ATPase d subunit family.</text>
</comment>
<keyword evidence="8 10" id="KW-0496">Mitochondrion</keyword>
<accession>A0A821VNK0</accession>
<dbReference type="Proteomes" id="UP000663880">
    <property type="component" value="Unassembled WGS sequence"/>
</dbReference>
<evidence type="ECO:0000256" key="9">
    <source>
        <dbReference type="ARBA" id="ARBA00023136"/>
    </source>
</evidence>
<keyword evidence="12" id="KW-1185">Reference proteome</keyword>
<organism evidence="11 12">
    <name type="scientific">Pieris macdunnoughi</name>
    <dbReference type="NCBI Taxonomy" id="345717"/>
    <lineage>
        <taxon>Eukaryota</taxon>
        <taxon>Metazoa</taxon>
        <taxon>Ecdysozoa</taxon>
        <taxon>Arthropoda</taxon>
        <taxon>Hexapoda</taxon>
        <taxon>Insecta</taxon>
        <taxon>Pterygota</taxon>
        <taxon>Neoptera</taxon>
        <taxon>Endopterygota</taxon>
        <taxon>Lepidoptera</taxon>
        <taxon>Glossata</taxon>
        <taxon>Ditrysia</taxon>
        <taxon>Papilionoidea</taxon>
        <taxon>Pieridae</taxon>
        <taxon>Pierinae</taxon>
        <taxon>Pieris</taxon>
    </lineage>
</organism>
<dbReference type="GO" id="GO:0045259">
    <property type="term" value="C:proton-transporting ATP synthase complex"/>
    <property type="evidence" value="ECO:0007669"/>
    <property type="project" value="UniProtKB-KW"/>
</dbReference>
<dbReference type="Gene3D" id="6.10.280.70">
    <property type="match status" value="1"/>
</dbReference>
<evidence type="ECO:0000256" key="7">
    <source>
        <dbReference type="ARBA" id="ARBA00023065"/>
    </source>
</evidence>
<comment type="subcellular location">
    <subcellularLocation>
        <location evidence="1 10">Mitochondrion inner membrane</location>
    </subcellularLocation>
</comment>
<dbReference type="Pfam" id="PF05873">
    <property type="entry name" value="Mt_ATP-synt_D"/>
    <property type="match status" value="1"/>
</dbReference>
<keyword evidence="9 10" id="KW-0472">Membrane</keyword>
<keyword evidence="4" id="KW-0138">CF(0)</keyword>
<keyword evidence="6 10" id="KW-0999">Mitochondrion inner membrane</keyword>
<dbReference type="SUPFAM" id="SSF161065">
    <property type="entry name" value="ATP synthase D chain-like"/>
    <property type="match status" value="1"/>
</dbReference>